<organism evidence="1 2">
    <name type="scientific">Winogradskyella psychrotolerans RS-3</name>
    <dbReference type="NCBI Taxonomy" id="641526"/>
    <lineage>
        <taxon>Bacteria</taxon>
        <taxon>Pseudomonadati</taxon>
        <taxon>Bacteroidota</taxon>
        <taxon>Flavobacteriia</taxon>
        <taxon>Flavobacteriales</taxon>
        <taxon>Flavobacteriaceae</taxon>
        <taxon>Winogradskyella</taxon>
    </lineage>
</organism>
<dbReference type="eggNOG" id="ENOG502ZBQZ">
    <property type="taxonomic scope" value="Bacteria"/>
</dbReference>
<accession>S7XC74</accession>
<proteinExistence type="predicted"/>
<dbReference type="PATRIC" id="fig|641526.4.peg.1235"/>
<evidence type="ECO:0008006" key="3">
    <source>
        <dbReference type="Google" id="ProtNLM"/>
    </source>
</evidence>
<sequence>MDVKPYFYNQKNDEFMLVDFNTLPEESRVWIYQSNRSFSDEELEQLKTQLDTFIEAWTAHGKDLKAGYKLVYKRFIVIAMDQSLNSATGCSIDSSVTFIQQLEQQYDVDLMDKMNVSYKQGEFIAYKSLIDFKKMAQQKAVSKNTIVFNNLVTNIAEFNENWEVPASESWHNRFIK</sequence>
<keyword evidence="2" id="KW-1185">Reference proteome</keyword>
<dbReference type="AlphaFoldDB" id="S7XC74"/>
<protein>
    <recommendedName>
        <fullName evidence="3">ABC transporter ATPase</fullName>
    </recommendedName>
</protein>
<reference evidence="1 2" key="1">
    <citation type="journal article" date="2013" name="Genome Announc.">
        <title>Draft Genome Sequence of Winogradskyella psychrotolerans RS-3T, Isolated from the Marine Transect of Kongsfjorden, Ny-Alesund, Svalbard, Arctic Ocean.</title>
        <authorList>
            <person name="Kumar Pinnaka A."/>
            <person name="Ara S."/>
            <person name="Singh A."/>
            <person name="Shivaji S."/>
        </authorList>
    </citation>
    <scope>NUCLEOTIDE SEQUENCE [LARGE SCALE GENOMIC DNA]</scope>
    <source>
        <strain evidence="1 2">RS-3</strain>
    </source>
</reference>
<dbReference type="EMBL" id="ATMR01000089">
    <property type="protein sequence ID" value="EPR73608.1"/>
    <property type="molecule type" value="Genomic_DNA"/>
</dbReference>
<dbReference type="STRING" id="641526.ADIWIN_1245"/>
<evidence type="ECO:0000313" key="2">
    <source>
        <dbReference type="Proteomes" id="UP000014962"/>
    </source>
</evidence>
<comment type="caution">
    <text evidence="1">The sequence shown here is derived from an EMBL/GenBank/DDBJ whole genome shotgun (WGS) entry which is preliminary data.</text>
</comment>
<name>S7XC74_9FLAO</name>
<dbReference type="Proteomes" id="UP000014962">
    <property type="component" value="Unassembled WGS sequence"/>
</dbReference>
<evidence type="ECO:0000313" key="1">
    <source>
        <dbReference type="EMBL" id="EPR73608.1"/>
    </source>
</evidence>
<gene>
    <name evidence="1" type="ORF">ADIWIN_1245</name>
</gene>